<accession>A0A9X2BXX5</accession>
<evidence type="ECO:0000313" key="3">
    <source>
        <dbReference type="Proteomes" id="UP001139353"/>
    </source>
</evidence>
<keyword evidence="1" id="KW-0732">Signal</keyword>
<dbReference type="EMBL" id="JAJLJH010000001">
    <property type="protein sequence ID" value="MCK9685053.1"/>
    <property type="molecule type" value="Genomic_DNA"/>
</dbReference>
<dbReference type="RefSeq" id="WP_275681071.1">
    <property type="nucleotide sequence ID" value="NZ_JAJLJH010000001.1"/>
</dbReference>
<evidence type="ECO:0000256" key="1">
    <source>
        <dbReference type="SAM" id="SignalP"/>
    </source>
</evidence>
<organism evidence="2 3">
    <name type="scientific">Scleromatobacter humisilvae</name>
    <dbReference type="NCBI Taxonomy" id="2897159"/>
    <lineage>
        <taxon>Bacteria</taxon>
        <taxon>Pseudomonadati</taxon>
        <taxon>Pseudomonadota</taxon>
        <taxon>Betaproteobacteria</taxon>
        <taxon>Burkholderiales</taxon>
        <taxon>Sphaerotilaceae</taxon>
        <taxon>Scleromatobacter</taxon>
    </lineage>
</organism>
<dbReference type="Proteomes" id="UP001139353">
    <property type="component" value="Unassembled WGS sequence"/>
</dbReference>
<keyword evidence="3" id="KW-1185">Reference proteome</keyword>
<protein>
    <submittedName>
        <fullName evidence="2">Uncharacterized protein</fullName>
    </submittedName>
</protein>
<proteinExistence type="predicted"/>
<feature type="chain" id="PRO_5040742149" evidence="1">
    <location>
        <begin position="23"/>
        <end position="148"/>
    </location>
</feature>
<sequence>MRPAFRILAACLSAAIALPAAASQASDAAASCLVDHTNGRDRKDLARWFVIAMSAHPEIRTMMTISPPVHEEADRKTAALFTRLIAVDCTVEMKAAMQADGQLAFKVAFGKLGEVAVQELMSDPGVTASLGAIDKYMDSARIRDALAH</sequence>
<feature type="signal peptide" evidence="1">
    <location>
        <begin position="1"/>
        <end position="22"/>
    </location>
</feature>
<evidence type="ECO:0000313" key="2">
    <source>
        <dbReference type="EMBL" id="MCK9685053.1"/>
    </source>
</evidence>
<name>A0A9X2BXX5_9BURK</name>
<reference evidence="2" key="1">
    <citation type="submission" date="2021-11" db="EMBL/GenBank/DDBJ databases">
        <title>BS-T2-15 a new species belonging to the Comamonadaceae family isolated from the soil of a French oak forest.</title>
        <authorList>
            <person name="Mieszkin S."/>
            <person name="Alain K."/>
        </authorList>
    </citation>
    <scope>NUCLEOTIDE SEQUENCE</scope>
    <source>
        <strain evidence="2">BS-T2-15</strain>
    </source>
</reference>
<gene>
    <name evidence="2" type="ORF">LPC04_04945</name>
</gene>
<dbReference type="AlphaFoldDB" id="A0A9X2BXX5"/>
<comment type="caution">
    <text evidence="2">The sequence shown here is derived from an EMBL/GenBank/DDBJ whole genome shotgun (WGS) entry which is preliminary data.</text>
</comment>